<gene>
    <name evidence="1" type="ORF">NCTC10132_00190</name>
</gene>
<evidence type="ECO:0000313" key="2">
    <source>
        <dbReference type="Proteomes" id="UP000257559"/>
    </source>
</evidence>
<dbReference type="InterPro" id="IPR043099">
    <property type="entry name" value="CypI_dom_I"/>
</dbReference>
<dbReference type="KEGG" id="medw:NCTC10132_00190"/>
<protein>
    <submittedName>
        <fullName evidence="1">High affinity transport system protein p37</fullName>
    </submittedName>
</protein>
<feature type="non-terminal residue" evidence="1">
    <location>
        <position position="169"/>
    </location>
</feature>
<proteinExistence type="predicted"/>
<dbReference type="Proteomes" id="UP000257559">
    <property type="component" value="Chromosome"/>
</dbReference>
<dbReference type="InterPro" id="IPR010592">
    <property type="entry name" value="CypI"/>
</dbReference>
<name>A0A3B0PQ33_9BACT</name>
<dbReference type="AlphaFoldDB" id="A0A3B0PQ33"/>
<sequence length="169" mass="19060">MKKIFNKLLLTTCLVSVPLIVSSCSEQKQNQGNVAEAKLIRIKLNNSLNGQDPKAIEFESKVNELIKAKGFNFDVKFSFEGEDNYKVNFDDILKEKQDVVFVSAGQVFSNQKEIVANNISVGIQTRGLSFKGSKNSNNEVYKDGLENDPLREIAKAQLELFNRIPRSNW</sequence>
<keyword evidence="2" id="KW-1185">Reference proteome</keyword>
<reference evidence="2" key="1">
    <citation type="submission" date="2018-06" db="EMBL/GenBank/DDBJ databases">
        <authorList>
            <consortium name="Pathogen Informatics"/>
        </authorList>
    </citation>
    <scope>NUCLEOTIDE SEQUENCE [LARGE SCALE GENOMIC DNA]</scope>
    <source>
        <strain evidence="2">NCTC10132</strain>
    </source>
</reference>
<organism evidence="1 2">
    <name type="scientific">Mycoplasmopsis edwardii</name>
    <dbReference type="NCBI Taxonomy" id="53558"/>
    <lineage>
        <taxon>Bacteria</taxon>
        <taxon>Bacillati</taxon>
        <taxon>Mycoplasmatota</taxon>
        <taxon>Mycoplasmoidales</taxon>
        <taxon>Metamycoplasmataceae</taxon>
        <taxon>Mycoplasmopsis</taxon>
    </lineage>
</organism>
<dbReference type="PROSITE" id="PS51257">
    <property type="entry name" value="PROKAR_LIPOPROTEIN"/>
    <property type="match status" value="1"/>
</dbReference>
<evidence type="ECO:0000313" key="1">
    <source>
        <dbReference type="EMBL" id="SYV96855.1"/>
    </source>
</evidence>
<dbReference type="Pfam" id="PF06646">
    <property type="entry name" value="CypI"/>
    <property type="match status" value="1"/>
</dbReference>
<dbReference type="EMBL" id="LS991951">
    <property type="protein sequence ID" value="SYV96855.1"/>
    <property type="molecule type" value="Genomic_DNA"/>
</dbReference>
<dbReference type="Gene3D" id="3.40.190.180">
    <property type="entry name" value="Cypl, domain I"/>
    <property type="match status" value="1"/>
</dbReference>
<accession>A0A3B0PQ33</accession>